<dbReference type="PANTHER" id="PTHR46035:SF1">
    <property type="entry name" value="TETRATRICOPEPTIDE REPEAT PROTEIN 4"/>
    <property type="match status" value="1"/>
</dbReference>
<organism evidence="5 6">
    <name type="scientific">Lophium mytilinum</name>
    <dbReference type="NCBI Taxonomy" id="390894"/>
    <lineage>
        <taxon>Eukaryota</taxon>
        <taxon>Fungi</taxon>
        <taxon>Dikarya</taxon>
        <taxon>Ascomycota</taxon>
        <taxon>Pezizomycotina</taxon>
        <taxon>Dothideomycetes</taxon>
        <taxon>Pleosporomycetidae</taxon>
        <taxon>Mytilinidiales</taxon>
        <taxon>Mytilinidiaceae</taxon>
        <taxon>Lophium</taxon>
    </lineage>
</organism>
<name>A0A6A6QU12_9PEZI</name>
<dbReference type="InterPro" id="IPR011990">
    <property type="entry name" value="TPR-like_helical_dom_sf"/>
</dbReference>
<dbReference type="Gene3D" id="1.25.40.10">
    <property type="entry name" value="Tetratricopeptide repeat domain"/>
    <property type="match status" value="1"/>
</dbReference>
<dbReference type="InterPro" id="IPR044059">
    <property type="entry name" value="Csn1/TTC4_wheel"/>
</dbReference>
<dbReference type="Pfam" id="PF18972">
    <property type="entry name" value="Wheel"/>
    <property type="match status" value="1"/>
</dbReference>
<sequence>MPQAAPAEQMMGDLKLEDAPAQPSAALPPAMASIQAQSTHDVLQDMNRVPLFMTSLDETDGEGGENIELEALKALAYEGTRAEVAENFRQQGNDLARTKMWADAKEFYNKAIAALKAPLQPQDAEEGPADMDVVVVDEETEREKERHIEEASYINRALCNLEKKNYRSCIQDCASTLRLNPSNVKAFYRSASACLALDKLPEASDACSRGLAIDAFNVPLKTLATKITARKDSLESIARVRREREERKKAEERSLRLALKSRNIVARTSEQAPVMEDAAIQLEKPLDPTSVLSIPVMLLYPMHAQSDFVKAFQETERLMDHLEYILPVPWDSAGEYTKAGVECYMETTSGGLIKAGKKIAMGKILGSGKCEILDGLVKVNVVPKDKASGWIDEFKKRRSQ</sequence>
<evidence type="ECO:0000256" key="3">
    <source>
        <dbReference type="ARBA" id="ARBA00023602"/>
    </source>
</evidence>
<gene>
    <name evidence="5" type="ORF">BU16DRAFT_527411</name>
</gene>
<protein>
    <submittedName>
        <fullName evidence="5">TPR repeat protein-like protein</fullName>
    </submittedName>
</protein>
<dbReference type="GO" id="GO:0030544">
    <property type="term" value="F:Hsp70 protein binding"/>
    <property type="evidence" value="ECO:0007669"/>
    <property type="project" value="TreeGrafter"/>
</dbReference>
<dbReference type="AlphaFoldDB" id="A0A6A6QU12"/>
<keyword evidence="2" id="KW-0802">TPR repeat</keyword>
<dbReference type="CDD" id="cd21381">
    <property type="entry name" value="CTWD_TTC4"/>
    <property type="match status" value="1"/>
</dbReference>
<keyword evidence="6" id="KW-1185">Reference proteome</keyword>
<evidence type="ECO:0000259" key="4">
    <source>
        <dbReference type="Pfam" id="PF18972"/>
    </source>
</evidence>
<evidence type="ECO:0000256" key="1">
    <source>
        <dbReference type="ARBA" id="ARBA00022737"/>
    </source>
</evidence>
<keyword evidence="1" id="KW-0677">Repeat</keyword>
<accession>A0A6A6QU12</accession>
<dbReference type="EMBL" id="MU004189">
    <property type="protein sequence ID" value="KAF2495622.1"/>
    <property type="molecule type" value="Genomic_DNA"/>
</dbReference>
<reference evidence="5" key="1">
    <citation type="journal article" date="2020" name="Stud. Mycol.">
        <title>101 Dothideomycetes genomes: a test case for predicting lifestyles and emergence of pathogens.</title>
        <authorList>
            <person name="Haridas S."/>
            <person name="Albert R."/>
            <person name="Binder M."/>
            <person name="Bloem J."/>
            <person name="Labutti K."/>
            <person name="Salamov A."/>
            <person name="Andreopoulos B."/>
            <person name="Baker S."/>
            <person name="Barry K."/>
            <person name="Bills G."/>
            <person name="Bluhm B."/>
            <person name="Cannon C."/>
            <person name="Castanera R."/>
            <person name="Culley D."/>
            <person name="Daum C."/>
            <person name="Ezra D."/>
            <person name="Gonzalez J."/>
            <person name="Henrissat B."/>
            <person name="Kuo A."/>
            <person name="Liang C."/>
            <person name="Lipzen A."/>
            <person name="Lutzoni F."/>
            <person name="Magnuson J."/>
            <person name="Mondo S."/>
            <person name="Nolan M."/>
            <person name="Ohm R."/>
            <person name="Pangilinan J."/>
            <person name="Park H.-J."/>
            <person name="Ramirez L."/>
            <person name="Alfaro M."/>
            <person name="Sun H."/>
            <person name="Tritt A."/>
            <person name="Yoshinaga Y."/>
            <person name="Zwiers L.-H."/>
            <person name="Turgeon B."/>
            <person name="Goodwin S."/>
            <person name="Spatafora J."/>
            <person name="Crous P."/>
            <person name="Grigoriev I."/>
        </authorList>
    </citation>
    <scope>NUCLEOTIDE SEQUENCE</scope>
    <source>
        <strain evidence="5">CBS 269.34</strain>
    </source>
</reference>
<proteinExistence type="inferred from homology"/>
<dbReference type="SUPFAM" id="SSF48452">
    <property type="entry name" value="TPR-like"/>
    <property type="match status" value="1"/>
</dbReference>
<evidence type="ECO:0000256" key="2">
    <source>
        <dbReference type="ARBA" id="ARBA00022803"/>
    </source>
</evidence>
<evidence type="ECO:0000313" key="6">
    <source>
        <dbReference type="Proteomes" id="UP000799750"/>
    </source>
</evidence>
<feature type="domain" description="Cns1/TTC4 wheel" evidence="4">
    <location>
        <begin position="285"/>
        <end position="394"/>
    </location>
</feature>
<dbReference type="SMART" id="SM00028">
    <property type="entry name" value="TPR"/>
    <property type="match status" value="3"/>
</dbReference>
<dbReference type="GO" id="GO:0006457">
    <property type="term" value="P:protein folding"/>
    <property type="evidence" value="ECO:0007669"/>
    <property type="project" value="TreeGrafter"/>
</dbReference>
<dbReference type="GO" id="GO:0005634">
    <property type="term" value="C:nucleus"/>
    <property type="evidence" value="ECO:0007669"/>
    <property type="project" value="TreeGrafter"/>
</dbReference>
<comment type="similarity">
    <text evidence="3">Belongs to the TTC4 family.</text>
</comment>
<dbReference type="Proteomes" id="UP000799750">
    <property type="component" value="Unassembled WGS sequence"/>
</dbReference>
<dbReference type="OrthoDB" id="420195at2759"/>
<dbReference type="PANTHER" id="PTHR46035">
    <property type="entry name" value="TETRATRICOPEPTIDE REPEAT PROTEIN 4"/>
    <property type="match status" value="1"/>
</dbReference>
<dbReference type="FunFam" id="1.25.40.10:FF:000611">
    <property type="entry name" value="TPR repeat protein"/>
    <property type="match status" value="1"/>
</dbReference>
<evidence type="ECO:0000313" key="5">
    <source>
        <dbReference type="EMBL" id="KAF2495622.1"/>
    </source>
</evidence>
<dbReference type="GO" id="GO:0051879">
    <property type="term" value="F:Hsp90 protein binding"/>
    <property type="evidence" value="ECO:0007669"/>
    <property type="project" value="InterPro"/>
</dbReference>
<dbReference type="GO" id="GO:0005829">
    <property type="term" value="C:cytosol"/>
    <property type="evidence" value="ECO:0007669"/>
    <property type="project" value="TreeGrafter"/>
</dbReference>
<dbReference type="InterPro" id="IPR019734">
    <property type="entry name" value="TPR_rpt"/>
</dbReference>